<reference evidence="2 3" key="1">
    <citation type="journal article" date="2022" name="Int. J. Syst. Evol. Microbiol.">
        <title>Apilactobacillus apisilvae sp. nov., Nicolia spurrieriana gen. nov. sp. nov., Bombilactobacillus folatiphilus sp. nov. and Bombilactobacillus thymidiniphilus sp. nov., four new lactic acid bacterial isolates from stingless bees Tetragonula carbonaria and Austroplebeia australis.</title>
        <authorList>
            <person name="Oliphant S.A."/>
            <person name="Watson-Haigh N.S."/>
            <person name="Sumby K.M."/>
            <person name="Gardner J."/>
            <person name="Groom S."/>
            <person name="Jiranek V."/>
        </authorList>
    </citation>
    <scope>NUCLEOTIDE SEQUENCE [LARGE SCALE GENOMIC DNA]</scope>
    <source>
        <strain evidence="2 3">SG4_A1</strain>
    </source>
</reference>
<organism evidence="2 3">
    <name type="scientific">Bombilactobacillus thymidiniphilus</name>
    <dbReference type="NCBI Taxonomy" id="2923363"/>
    <lineage>
        <taxon>Bacteria</taxon>
        <taxon>Bacillati</taxon>
        <taxon>Bacillota</taxon>
        <taxon>Bacilli</taxon>
        <taxon>Lactobacillales</taxon>
        <taxon>Lactobacillaceae</taxon>
        <taxon>Bombilactobacillus</taxon>
    </lineage>
</organism>
<feature type="coiled-coil region" evidence="1">
    <location>
        <begin position="1"/>
        <end position="42"/>
    </location>
</feature>
<dbReference type="EMBL" id="CP093365">
    <property type="protein sequence ID" value="UQS84260.1"/>
    <property type="molecule type" value="Genomic_DNA"/>
</dbReference>
<proteinExistence type="predicted"/>
<evidence type="ECO:0000313" key="3">
    <source>
        <dbReference type="Proteomes" id="UP000831947"/>
    </source>
</evidence>
<dbReference type="Proteomes" id="UP000831947">
    <property type="component" value="Chromosome"/>
</dbReference>
<keyword evidence="1" id="KW-0175">Coiled coil</keyword>
<gene>
    <name evidence="2" type="ORF">MOO47_03675</name>
</gene>
<name>A0ABY4PET6_9LACO</name>
<protein>
    <submittedName>
        <fullName evidence="2">Uncharacterized protein</fullName>
    </submittedName>
</protein>
<evidence type="ECO:0000313" key="2">
    <source>
        <dbReference type="EMBL" id="UQS84260.1"/>
    </source>
</evidence>
<keyword evidence="3" id="KW-1185">Reference proteome</keyword>
<accession>A0ABY4PET6</accession>
<sequence>MDNEEELRQQKRHLQQQYEEQLDDLTRQQHQVDQEAEELAQRANYWLEKLNPQESKQQMYQIANNYQQQAQDVLQHQKRKLSDQFEDQAREIQHKLRG</sequence>
<dbReference type="RefSeq" id="WP_249513444.1">
    <property type="nucleotide sequence ID" value="NZ_CP093365.1"/>
</dbReference>
<evidence type="ECO:0000256" key="1">
    <source>
        <dbReference type="SAM" id="Coils"/>
    </source>
</evidence>